<dbReference type="Proteomes" id="UP000215256">
    <property type="component" value="Chromosome 1"/>
</dbReference>
<evidence type="ECO:0000313" key="1">
    <source>
        <dbReference type="EMBL" id="ASV85724.1"/>
    </source>
</evidence>
<evidence type="ECO:0000313" key="2">
    <source>
        <dbReference type="Proteomes" id="UP000215256"/>
    </source>
</evidence>
<sequence>MQNRFALLLEMLYSALAASLGLFLKRTFPPSPDQRVSLRAFARAFPNLIG</sequence>
<gene>
    <name evidence="1" type="ORF">CES85_0501</name>
</gene>
<dbReference type="EMBL" id="CP022604">
    <property type="protein sequence ID" value="ASV85724.1"/>
    <property type="molecule type" value="Genomic_DNA"/>
</dbReference>
<accession>A0A248UGE0</accession>
<proteinExistence type="predicted"/>
<dbReference type="KEGG" id="och:CES85_0501"/>
<organism evidence="1 2">
    <name type="scientific">Ochrobactrum quorumnocens</name>
    <dbReference type="NCBI Taxonomy" id="271865"/>
    <lineage>
        <taxon>Bacteria</taxon>
        <taxon>Pseudomonadati</taxon>
        <taxon>Pseudomonadota</taxon>
        <taxon>Alphaproteobacteria</taxon>
        <taxon>Hyphomicrobiales</taxon>
        <taxon>Brucellaceae</taxon>
        <taxon>Brucella/Ochrobactrum group</taxon>
        <taxon>Ochrobactrum</taxon>
    </lineage>
</organism>
<reference evidence="1 2" key="1">
    <citation type="submission" date="2017-07" db="EMBL/GenBank/DDBJ databases">
        <title>Phylogenetic study on the rhizospheric bacterium Ochrobactrum sp. A44.</title>
        <authorList>
            <person name="Krzyzanowska D.M."/>
            <person name="Ossowicki A."/>
            <person name="Rajewska M."/>
            <person name="Maciag T."/>
            <person name="Kaczynski Z."/>
            <person name="Czerwicka M."/>
            <person name="Jafra S."/>
        </authorList>
    </citation>
    <scope>NUCLEOTIDE SEQUENCE [LARGE SCALE GENOMIC DNA]</scope>
    <source>
        <strain evidence="1 2">A44</strain>
    </source>
</reference>
<protein>
    <submittedName>
        <fullName evidence="1">Uncharacterized protein</fullName>
    </submittedName>
</protein>
<name>A0A248UGE0_9HYPH</name>
<dbReference type="AlphaFoldDB" id="A0A248UGE0"/>